<dbReference type="GeneID" id="80879918"/>
<reference evidence="1" key="1">
    <citation type="submission" date="2023-03" db="EMBL/GenBank/DDBJ databases">
        <title>Near-Complete genome sequence of Lipomyces tetrasporous NRRL Y-64009, an oleaginous yeast capable of growing on lignocellulosic hydrolysates.</title>
        <authorList>
            <consortium name="Lawrence Berkeley National Laboratory"/>
            <person name="Jagtap S.S."/>
            <person name="Liu J.-J."/>
            <person name="Walukiewicz H.E."/>
            <person name="Pangilinan J."/>
            <person name="Lipzen A."/>
            <person name="Ahrendt S."/>
            <person name="Koriabine M."/>
            <person name="Cobaugh K."/>
            <person name="Salamov A."/>
            <person name="Yoshinaga Y."/>
            <person name="Ng V."/>
            <person name="Daum C."/>
            <person name="Grigoriev I.V."/>
            <person name="Slininger P.J."/>
            <person name="Dien B.S."/>
            <person name="Jin Y.-S."/>
            <person name="Rao C.V."/>
        </authorList>
    </citation>
    <scope>NUCLEOTIDE SEQUENCE</scope>
    <source>
        <strain evidence="1">NRRL Y-64009</strain>
    </source>
</reference>
<dbReference type="AlphaFoldDB" id="A0AAD7QP79"/>
<feature type="non-terminal residue" evidence="1">
    <location>
        <position position="159"/>
    </location>
</feature>
<proteinExistence type="predicted"/>
<name>A0AAD7QP79_9ASCO</name>
<evidence type="ECO:0000313" key="1">
    <source>
        <dbReference type="EMBL" id="KAJ8098930.1"/>
    </source>
</evidence>
<organism evidence="1 2">
    <name type="scientific">Lipomyces tetrasporus</name>
    <dbReference type="NCBI Taxonomy" id="54092"/>
    <lineage>
        <taxon>Eukaryota</taxon>
        <taxon>Fungi</taxon>
        <taxon>Dikarya</taxon>
        <taxon>Ascomycota</taxon>
        <taxon>Saccharomycotina</taxon>
        <taxon>Lipomycetes</taxon>
        <taxon>Lipomycetales</taxon>
        <taxon>Lipomycetaceae</taxon>
        <taxon>Lipomyces</taxon>
    </lineage>
</organism>
<sequence>IQRGVWDIISGAGMYNVQNIEDAAVIIKKNSMAYLDLAITLGDKEPGLLGTKDAHPIWKSMESRYRQTTLTRQLALVNKLFNWKCNMNQNPDKWVQDWCDTLKEFLNLQANAEEFWKVVMLNNFPPEFGGAITSLGSVENIPIRELGARITERLWGLKG</sequence>
<gene>
    <name evidence="1" type="ORF">POJ06DRAFT_181990</name>
</gene>
<comment type="caution">
    <text evidence="1">The sequence shown here is derived from an EMBL/GenBank/DDBJ whole genome shotgun (WGS) entry which is preliminary data.</text>
</comment>
<dbReference type="Pfam" id="PF14223">
    <property type="entry name" value="Retrotran_gag_2"/>
    <property type="match status" value="1"/>
</dbReference>
<keyword evidence="2" id="KW-1185">Reference proteome</keyword>
<evidence type="ECO:0000313" key="2">
    <source>
        <dbReference type="Proteomes" id="UP001217417"/>
    </source>
</evidence>
<dbReference type="EMBL" id="JARPMG010000008">
    <property type="protein sequence ID" value="KAJ8098930.1"/>
    <property type="molecule type" value="Genomic_DNA"/>
</dbReference>
<accession>A0AAD7QP79</accession>
<protein>
    <submittedName>
        <fullName evidence="1">Uncharacterized protein</fullName>
    </submittedName>
</protein>
<dbReference type="Proteomes" id="UP001217417">
    <property type="component" value="Unassembled WGS sequence"/>
</dbReference>
<feature type="non-terminal residue" evidence="1">
    <location>
        <position position="1"/>
    </location>
</feature>
<dbReference type="RefSeq" id="XP_056042380.1">
    <property type="nucleotide sequence ID" value="XM_056184752.1"/>
</dbReference>